<keyword evidence="1" id="KW-0614">Plasmid</keyword>
<proteinExistence type="predicted"/>
<dbReference type="AlphaFoldDB" id="A0A290FU93"/>
<dbReference type="EMBL" id="MF564291">
    <property type="protein sequence ID" value="ATB51921.1"/>
    <property type="molecule type" value="Genomic_DNA"/>
</dbReference>
<sequence length="167" mass="18762">MRLVDKAFKKLTRNMDLSLGVQHPEAAALDDDEMLVSAMVPYDVHYDDETVITSEEALVQVIKVDGLLFDSLSAEQIKRFEQQRNTVFRTIASSDLTVYVTFVRRKVTDFPDGVGGHRENGKNRTISPADSLQALRLCSRCPNGVCLNLASDRTTEVRQDRGYFGFS</sequence>
<geneLocation type="plasmid" evidence="1">
    <name>pVIM_Pse-KSS14</name>
</geneLocation>
<organism evidence="1">
    <name type="scientific">Pseudomonas putida</name>
    <name type="common">Arthrobacter siderocapsulatus</name>
    <dbReference type="NCBI Taxonomy" id="303"/>
    <lineage>
        <taxon>Bacteria</taxon>
        <taxon>Pseudomonadati</taxon>
        <taxon>Pseudomonadota</taxon>
        <taxon>Gammaproteobacteria</taxon>
        <taxon>Pseudomonadales</taxon>
        <taxon>Pseudomonadaceae</taxon>
        <taxon>Pseudomonas</taxon>
    </lineage>
</organism>
<evidence type="ECO:0000313" key="1">
    <source>
        <dbReference type="EMBL" id="ATB51921.1"/>
    </source>
</evidence>
<reference evidence="1" key="1">
    <citation type="submission" date="2017-07" db="EMBL/GenBank/DDBJ databases">
        <title>Molecular diversity and dissemination of Pseudomonas putida group isolates carrying VIM-2 gene at a university hospital in Korea.</title>
        <authorList>
            <person name="Hong J.S."/>
            <person name="Yoon E.-J."/>
            <person name="Song W."/>
            <person name="Seo Y.B."/>
            <person name="Jeong S.H."/>
            <person name="Lee K."/>
        </authorList>
    </citation>
    <scope>NUCLEOTIDE SEQUENCE</scope>
    <source>
        <strain evidence="1">KSS14</strain>
        <plasmid evidence="1">pVIM_Pse-KSS14</plasmid>
    </source>
</reference>
<protein>
    <submittedName>
        <fullName evidence="1">Type IV secretion system protein PtlC</fullName>
    </submittedName>
</protein>
<accession>A0A290FU93</accession>
<name>A0A290FU93_PSEPU</name>